<feature type="transmembrane region" description="Helical" evidence="5">
    <location>
        <begin position="7"/>
        <end position="29"/>
    </location>
</feature>
<dbReference type="InterPro" id="IPR007016">
    <property type="entry name" value="O-antigen_ligase-rel_domated"/>
</dbReference>
<dbReference type="Pfam" id="PF04932">
    <property type="entry name" value="Wzy_C"/>
    <property type="match status" value="1"/>
</dbReference>
<dbReference type="PANTHER" id="PTHR37422">
    <property type="entry name" value="TEICHURONIC ACID BIOSYNTHESIS PROTEIN TUAE"/>
    <property type="match status" value="1"/>
</dbReference>
<evidence type="ECO:0000313" key="7">
    <source>
        <dbReference type="EMBL" id="SHK15498.1"/>
    </source>
</evidence>
<feature type="transmembrane region" description="Helical" evidence="5">
    <location>
        <begin position="244"/>
        <end position="261"/>
    </location>
</feature>
<reference evidence="7 8" key="1">
    <citation type="submission" date="2016-11" db="EMBL/GenBank/DDBJ databases">
        <authorList>
            <person name="Jaros S."/>
            <person name="Januszkiewicz K."/>
            <person name="Wedrychowicz H."/>
        </authorList>
    </citation>
    <scope>NUCLEOTIDE SEQUENCE [LARGE SCALE GENOMIC DNA]</scope>
    <source>
        <strain evidence="7 8">DSM 21758</strain>
    </source>
</reference>
<dbReference type="InterPro" id="IPR051533">
    <property type="entry name" value="WaaL-like"/>
</dbReference>
<proteinExistence type="predicted"/>
<name>A0A1M6Q5S8_9CLOT</name>
<dbReference type="PANTHER" id="PTHR37422:SF17">
    <property type="entry name" value="O-ANTIGEN LIGASE"/>
    <property type="match status" value="1"/>
</dbReference>
<dbReference type="OrthoDB" id="9806320at2"/>
<feature type="transmembrane region" description="Helical" evidence="5">
    <location>
        <begin position="70"/>
        <end position="91"/>
    </location>
</feature>
<protein>
    <submittedName>
        <fullName evidence="7">O-antigen ligase</fullName>
    </submittedName>
</protein>
<evidence type="ECO:0000313" key="8">
    <source>
        <dbReference type="Proteomes" id="UP000184310"/>
    </source>
</evidence>
<feature type="transmembrane region" description="Helical" evidence="5">
    <location>
        <begin position="35"/>
        <end position="54"/>
    </location>
</feature>
<evidence type="ECO:0000259" key="6">
    <source>
        <dbReference type="Pfam" id="PF04932"/>
    </source>
</evidence>
<dbReference type="STRING" id="1121302.SAMN02745163_03294"/>
<evidence type="ECO:0000256" key="3">
    <source>
        <dbReference type="ARBA" id="ARBA00022989"/>
    </source>
</evidence>
<gene>
    <name evidence="7" type="ORF">SAMN02745163_03294</name>
</gene>
<keyword evidence="4 5" id="KW-0472">Membrane</keyword>
<keyword evidence="8" id="KW-1185">Reference proteome</keyword>
<feature type="transmembrane region" description="Helical" evidence="5">
    <location>
        <begin position="336"/>
        <end position="359"/>
    </location>
</feature>
<feature type="domain" description="O-antigen ligase-related" evidence="6">
    <location>
        <begin position="209"/>
        <end position="345"/>
    </location>
</feature>
<organism evidence="7 8">
    <name type="scientific">Clostridium cavendishii DSM 21758</name>
    <dbReference type="NCBI Taxonomy" id="1121302"/>
    <lineage>
        <taxon>Bacteria</taxon>
        <taxon>Bacillati</taxon>
        <taxon>Bacillota</taxon>
        <taxon>Clostridia</taxon>
        <taxon>Eubacteriales</taxon>
        <taxon>Clostridiaceae</taxon>
        <taxon>Clostridium</taxon>
    </lineage>
</organism>
<feature type="transmembrane region" description="Helical" evidence="5">
    <location>
        <begin position="97"/>
        <end position="115"/>
    </location>
</feature>
<evidence type="ECO:0000256" key="4">
    <source>
        <dbReference type="ARBA" id="ARBA00023136"/>
    </source>
</evidence>
<dbReference type="GO" id="GO:0016020">
    <property type="term" value="C:membrane"/>
    <property type="evidence" value="ECO:0007669"/>
    <property type="project" value="UniProtKB-SubCell"/>
</dbReference>
<dbReference type="AlphaFoldDB" id="A0A1M6Q5S8"/>
<dbReference type="Proteomes" id="UP000184310">
    <property type="component" value="Unassembled WGS sequence"/>
</dbReference>
<feature type="transmembrane region" description="Helical" evidence="5">
    <location>
        <begin position="178"/>
        <end position="196"/>
    </location>
</feature>
<evidence type="ECO:0000256" key="2">
    <source>
        <dbReference type="ARBA" id="ARBA00022692"/>
    </source>
</evidence>
<evidence type="ECO:0000256" key="1">
    <source>
        <dbReference type="ARBA" id="ARBA00004141"/>
    </source>
</evidence>
<feature type="transmembrane region" description="Helical" evidence="5">
    <location>
        <begin position="396"/>
        <end position="413"/>
    </location>
</feature>
<keyword evidence="2 5" id="KW-0812">Transmembrane</keyword>
<feature type="transmembrane region" description="Helical" evidence="5">
    <location>
        <begin position="365"/>
        <end position="384"/>
    </location>
</feature>
<feature type="transmembrane region" description="Helical" evidence="5">
    <location>
        <begin position="208"/>
        <end position="238"/>
    </location>
</feature>
<dbReference type="RefSeq" id="WP_072990326.1">
    <property type="nucleotide sequence ID" value="NZ_FQZB01000014.1"/>
</dbReference>
<dbReference type="EMBL" id="FQZB01000014">
    <property type="protein sequence ID" value="SHK15498.1"/>
    <property type="molecule type" value="Genomic_DNA"/>
</dbReference>
<keyword evidence="7" id="KW-0436">Ligase</keyword>
<dbReference type="GO" id="GO:0016874">
    <property type="term" value="F:ligase activity"/>
    <property type="evidence" value="ECO:0007669"/>
    <property type="project" value="UniProtKB-KW"/>
</dbReference>
<keyword evidence="3 5" id="KW-1133">Transmembrane helix</keyword>
<feature type="transmembrane region" description="Helical" evidence="5">
    <location>
        <begin position="127"/>
        <end position="148"/>
    </location>
</feature>
<evidence type="ECO:0000256" key="5">
    <source>
        <dbReference type="SAM" id="Phobius"/>
    </source>
</evidence>
<accession>A0A1M6Q5S8</accession>
<comment type="subcellular location">
    <subcellularLocation>
        <location evidence="1">Membrane</location>
        <topology evidence="1">Multi-pass membrane protein</topology>
    </subcellularLocation>
</comment>
<sequence>MLRKINRVFFALYIISLMYIPEFMMSLMFKEKQPPISEVILVCAWLFFGLQFLISREKRKYLINLFKNKLFLVLNLLFISIIILMIISKRYAPEQKLWLQETIRFISVYFLIIYCSLEYTTEKISKIIIKGIFFSCVFVTLLGFYQFATGKCIPPQFVGSHTFGVMVRVTSIFSNPNSYAAFIVILIFPIFMVTMYEKNNRKKILYSIILLLLIVNLFMTFSRSSWLGLVLGLVVLSILWNKKLIYAIGALAVLTVSITPMRNRFLELFSKSFNDDRIKIWKTYIHMIKDNFWFGVGNGNGVSKYDYYIAKYPELNYNSYTRYPSHNSYLKIFSELGVFGLVLFVLLIIIMLIIINKYYRTTQNYFMKSVYLGIFASIISICFMNLNDNLFFVPKMISILWILIGIGIGNYFGDKQGSLNKS</sequence>